<dbReference type="AlphaFoldDB" id="A0A3B0T683"/>
<gene>
    <name evidence="4" type="ORF">MNBD_ACTINO02-1389</name>
</gene>
<feature type="domain" description="Transcription regulator PadR N-terminal" evidence="2">
    <location>
        <begin position="7"/>
        <end position="76"/>
    </location>
</feature>
<proteinExistence type="predicted"/>
<dbReference type="InterPro" id="IPR005149">
    <property type="entry name" value="Tscrpt_reg_PadR_N"/>
</dbReference>
<feature type="region of interest" description="Disordered" evidence="1">
    <location>
        <begin position="170"/>
        <end position="194"/>
    </location>
</feature>
<dbReference type="EMBL" id="UOEK01000422">
    <property type="protein sequence ID" value="VAW07839.1"/>
    <property type="molecule type" value="Genomic_DNA"/>
</dbReference>
<dbReference type="SUPFAM" id="SSF46785">
    <property type="entry name" value="Winged helix' DNA-binding domain"/>
    <property type="match status" value="1"/>
</dbReference>
<reference evidence="4" key="1">
    <citation type="submission" date="2018-06" db="EMBL/GenBank/DDBJ databases">
        <authorList>
            <person name="Zhirakovskaya E."/>
        </authorList>
    </citation>
    <scope>NUCLEOTIDE SEQUENCE</scope>
</reference>
<evidence type="ECO:0000256" key="1">
    <source>
        <dbReference type="SAM" id="MobiDB-lite"/>
    </source>
</evidence>
<organism evidence="4">
    <name type="scientific">hydrothermal vent metagenome</name>
    <dbReference type="NCBI Taxonomy" id="652676"/>
    <lineage>
        <taxon>unclassified sequences</taxon>
        <taxon>metagenomes</taxon>
        <taxon>ecological metagenomes</taxon>
    </lineage>
</organism>
<evidence type="ECO:0000259" key="2">
    <source>
        <dbReference type="Pfam" id="PF03551"/>
    </source>
</evidence>
<dbReference type="InterPro" id="IPR036390">
    <property type="entry name" value="WH_DNA-bd_sf"/>
</dbReference>
<dbReference type="PANTHER" id="PTHR43252">
    <property type="entry name" value="TRANSCRIPTIONAL REGULATOR YQJI"/>
    <property type="match status" value="1"/>
</dbReference>
<dbReference type="InterPro" id="IPR018309">
    <property type="entry name" value="Tscrpt_reg_PadR_C"/>
</dbReference>
<name>A0A3B0T683_9ZZZZ</name>
<evidence type="ECO:0000259" key="3">
    <source>
        <dbReference type="Pfam" id="PF10400"/>
    </source>
</evidence>
<dbReference type="Pfam" id="PF10400">
    <property type="entry name" value="Vir_act_alpha_C"/>
    <property type="match status" value="1"/>
</dbReference>
<protein>
    <submittedName>
        <fullName evidence="4">Transcriptional regulator, PadR family</fullName>
    </submittedName>
</protein>
<accession>A0A3B0T683</accession>
<dbReference type="Pfam" id="PF03551">
    <property type="entry name" value="PadR"/>
    <property type="match status" value="1"/>
</dbReference>
<dbReference type="Gene3D" id="1.10.10.10">
    <property type="entry name" value="Winged helix-like DNA-binding domain superfamily/Winged helix DNA-binding domain"/>
    <property type="match status" value="1"/>
</dbReference>
<sequence>MAFRETLLVLLLDGPKHGYQLKLDFEAATGDAWPLNVGQVYSTLQRLERTGLLEVENVDTEGRITYEITEQGRTLVEQWFADPVEQSMATRDDLSMKLLLTIATSAADPANVIGIQRSATMRSLQDYTRLREKTNESDLVWELHLDRLIIRSEAELKWLDRVEERLARRTVRSTKSGTTAVEPARPKTPKAGRR</sequence>
<evidence type="ECO:0000313" key="4">
    <source>
        <dbReference type="EMBL" id="VAW07839.1"/>
    </source>
</evidence>
<dbReference type="PANTHER" id="PTHR43252:SF6">
    <property type="entry name" value="NEGATIVE TRANSCRIPTION REGULATOR PADR"/>
    <property type="match status" value="1"/>
</dbReference>
<dbReference type="InterPro" id="IPR036388">
    <property type="entry name" value="WH-like_DNA-bd_sf"/>
</dbReference>
<feature type="domain" description="Transcription regulator PadR C-terminal" evidence="3">
    <location>
        <begin position="90"/>
        <end position="166"/>
    </location>
</feature>